<accession>A0A7K3LI99</accession>
<feature type="region of interest" description="Disordered" evidence="1">
    <location>
        <begin position="62"/>
        <end position="93"/>
    </location>
</feature>
<feature type="region of interest" description="Disordered" evidence="1">
    <location>
        <begin position="32"/>
        <end position="51"/>
    </location>
</feature>
<evidence type="ECO:0000313" key="2">
    <source>
        <dbReference type="EMBL" id="NDK87985.1"/>
    </source>
</evidence>
<dbReference type="RefSeq" id="WP_157079439.1">
    <property type="nucleotide sequence ID" value="NZ_JAADZU010000001.1"/>
</dbReference>
<organism evidence="2 3">
    <name type="scientific">Gordonia desulfuricans</name>
    <dbReference type="NCBI Taxonomy" id="89051"/>
    <lineage>
        <taxon>Bacteria</taxon>
        <taxon>Bacillati</taxon>
        <taxon>Actinomycetota</taxon>
        <taxon>Actinomycetes</taxon>
        <taxon>Mycobacteriales</taxon>
        <taxon>Gordoniaceae</taxon>
        <taxon>Gordonia</taxon>
    </lineage>
</organism>
<reference evidence="2 3" key="1">
    <citation type="submission" date="2020-01" db="EMBL/GenBank/DDBJ databases">
        <title>Investigation of new actinobacteria for the biodesulphurisation of diesel fuel.</title>
        <authorList>
            <person name="Athi Narayanan S.M."/>
        </authorList>
    </citation>
    <scope>NUCLEOTIDE SEQUENCE [LARGE SCALE GENOMIC DNA]</scope>
    <source>
        <strain evidence="2 3">213E</strain>
    </source>
</reference>
<evidence type="ECO:0000256" key="1">
    <source>
        <dbReference type="SAM" id="MobiDB-lite"/>
    </source>
</evidence>
<name>A0A7K3LI99_9ACTN</name>
<dbReference type="Gene3D" id="3.40.50.300">
    <property type="entry name" value="P-loop containing nucleotide triphosphate hydrolases"/>
    <property type="match status" value="1"/>
</dbReference>
<dbReference type="InterPro" id="IPR027417">
    <property type="entry name" value="P-loop_NTPase"/>
</dbReference>
<feature type="compositionally biased region" description="Low complexity" evidence="1">
    <location>
        <begin position="73"/>
        <end position="84"/>
    </location>
</feature>
<sequence>MTPFGKGTMDQATLCLTRYYRDVQERANLQDFDFGSSSPFDETSLDDLTSGRLGPATTAALFHQANERKSGPGRRSGSGRTSTPEMPPEDSKPIDVVISLVTLEGVKKNGLLLLPASVRPDGTLDADLESKPPWIPAGRLSSAKVADLEVMVGPLASFWSHRLKTWPREVSKADSWAAAVQATQRMFAAVAAPDLDRMAADAGTEVIRDRCFISTEEVIIANGAILDLYKFLSDKQPKVPAYERLVSLTGTQRRPSDTIDSDLTTLVPAALASCGSMSDRHPLTPSQRRAVHGFALDTLGQNPLTAVSGPPGTGKTTMLQSVVASTIVRHALDGLRAPLIVGTSTNNQAVTNIIDSFNSVAKDMPGPLDRRWLPRADENGATGESLSGLATYCPSQQKAREARANGYLVEDSR</sequence>
<proteinExistence type="predicted"/>
<dbReference type="SUPFAM" id="SSF52540">
    <property type="entry name" value="P-loop containing nucleoside triphosphate hydrolases"/>
    <property type="match status" value="1"/>
</dbReference>
<keyword evidence="3" id="KW-1185">Reference proteome</keyword>
<dbReference type="Proteomes" id="UP000466307">
    <property type="component" value="Unassembled WGS sequence"/>
</dbReference>
<dbReference type="EMBL" id="JAADZU010000001">
    <property type="protein sequence ID" value="NDK87985.1"/>
    <property type="molecule type" value="Genomic_DNA"/>
</dbReference>
<evidence type="ECO:0000313" key="3">
    <source>
        <dbReference type="Proteomes" id="UP000466307"/>
    </source>
</evidence>
<protein>
    <submittedName>
        <fullName evidence="2">Uncharacterized protein</fullName>
    </submittedName>
</protein>
<gene>
    <name evidence="2" type="ORF">GYA93_00080</name>
</gene>
<comment type="caution">
    <text evidence="2">The sequence shown here is derived from an EMBL/GenBank/DDBJ whole genome shotgun (WGS) entry which is preliminary data.</text>
</comment>
<dbReference type="AlphaFoldDB" id="A0A7K3LI99"/>